<dbReference type="AlphaFoldDB" id="A0ABD3RB60"/>
<comment type="caution">
    <text evidence="1">The sequence shown here is derived from an EMBL/GenBank/DDBJ whole genome shotgun (WGS) entry which is preliminary data.</text>
</comment>
<evidence type="ECO:0000313" key="2">
    <source>
        <dbReference type="Proteomes" id="UP001530377"/>
    </source>
</evidence>
<dbReference type="EMBL" id="JALLPB020000347">
    <property type="protein sequence ID" value="KAL3810198.1"/>
    <property type="molecule type" value="Genomic_DNA"/>
</dbReference>
<sequence>MHFENNYKIETSGKTLKLFMRIPQRFIDPSRVDSELSNVTSDRDTIVSAQRETASMVYRQYGDEGNFWSSPQVVALPFEVKNVSFFKPIWSDGCKDLFSKLNQQSKNNGGTFPNNAVHQLFLILCVILM</sequence>
<organism evidence="1 2">
    <name type="scientific">Cyclostephanos tholiformis</name>
    <dbReference type="NCBI Taxonomy" id="382380"/>
    <lineage>
        <taxon>Eukaryota</taxon>
        <taxon>Sar</taxon>
        <taxon>Stramenopiles</taxon>
        <taxon>Ochrophyta</taxon>
        <taxon>Bacillariophyta</taxon>
        <taxon>Coscinodiscophyceae</taxon>
        <taxon>Thalassiosirophycidae</taxon>
        <taxon>Stephanodiscales</taxon>
        <taxon>Stephanodiscaceae</taxon>
        <taxon>Cyclostephanos</taxon>
    </lineage>
</organism>
<accession>A0ABD3RB60</accession>
<protein>
    <submittedName>
        <fullName evidence="1">Uncharacterized protein</fullName>
    </submittedName>
</protein>
<keyword evidence="2" id="KW-1185">Reference proteome</keyword>
<gene>
    <name evidence="1" type="ORF">ACHAXA_001619</name>
</gene>
<proteinExistence type="predicted"/>
<dbReference type="Proteomes" id="UP001530377">
    <property type="component" value="Unassembled WGS sequence"/>
</dbReference>
<reference evidence="1 2" key="1">
    <citation type="submission" date="2024-10" db="EMBL/GenBank/DDBJ databases">
        <title>Updated reference genomes for cyclostephanoid diatoms.</title>
        <authorList>
            <person name="Roberts W.R."/>
            <person name="Alverson A.J."/>
        </authorList>
    </citation>
    <scope>NUCLEOTIDE SEQUENCE [LARGE SCALE GENOMIC DNA]</scope>
    <source>
        <strain evidence="1 2">AJA228-03</strain>
    </source>
</reference>
<evidence type="ECO:0000313" key="1">
    <source>
        <dbReference type="EMBL" id="KAL3810198.1"/>
    </source>
</evidence>
<name>A0ABD3RB60_9STRA</name>